<gene>
    <name evidence="7" type="ORF">OHM77_13250</name>
</gene>
<reference evidence="7" key="1">
    <citation type="journal article" date="2023" name="Nat. Microbiol.">
        <title>Enrichment and characterization of a nitric oxide-reducing microbial community in a continuous bioreactor.</title>
        <authorList>
            <person name="Garrido-Amador P."/>
            <person name="Stortenbeker N."/>
            <person name="Wessels H.J.C.T."/>
            <person name="Speth D.R."/>
            <person name="Garcia-Heredia I."/>
            <person name="Kartal B."/>
        </authorList>
    </citation>
    <scope>NUCLEOTIDE SEQUENCE</scope>
    <source>
        <strain evidence="7">MAG1</strain>
    </source>
</reference>
<dbReference type="PROSITE" id="PS50885">
    <property type="entry name" value="HAMP"/>
    <property type="match status" value="1"/>
</dbReference>
<dbReference type="Gene3D" id="3.30.70.270">
    <property type="match status" value="1"/>
</dbReference>
<dbReference type="Pfam" id="PF00672">
    <property type="entry name" value="HAMP"/>
    <property type="match status" value="1"/>
</dbReference>
<feature type="domain" description="PAC" evidence="3">
    <location>
        <begin position="356"/>
        <end position="408"/>
    </location>
</feature>
<dbReference type="SUPFAM" id="SSF55785">
    <property type="entry name" value="PYP-like sensor domain (PAS domain)"/>
    <property type="match status" value="1"/>
</dbReference>
<dbReference type="SUPFAM" id="SSF158472">
    <property type="entry name" value="HAMP domain-like"/>
    <property type="match status" value="1"/>
</dbReference>
<dbReference type="Proteomes" id="UP001234916">
    <property type="component" value="Chromosome"/>
</dbReference>
<dbReference type="CDD" id="cd00130">
    <property type="entry name" value="PAS"/>
    <property type="match status" value="1"/>
</dbReference>
<dbReference type="Gene3D" id="1.20.120.30">
    <property type="entry name" value="Aspartate receptor, ligand-binding domain"/>
    <property type="match status" value="1"/>
</dbReference>
<dbReference type="SMART" id="SM00267">
    <property type="entry name" value="GGDEF"/>
    <property type="match status" value="1"/>
</dbReference>
<dbReference type="SMART" id="SM00052">
    <property type="entry name" value="EAL"/>
    <property type="match status" value="1"/>
</dbReference>
<dbReference type="InterPro" id="IPR000160">
    <property type="entry name" value="GGDEF_dom"/>
</dbReference>
<evidence type="ECO:0000259" key="2">
    <source>
        <dbReference type="PROSITE" id="PS50112"/>
    </source>
</evidence>
<dbReference type="SMART" id="SM00091">
    <property type="entry name" value="PAS"/>
    <property type="match status" value="1"/>
</dbReference>
<evidence type="ECO:0000259" key="5">
    <source>
        <dbReference type="PROSITE" id="PS50885"/>
    </source>
</evidence>
<dbReference type="SUPFAM" id="SSF55073">
    <property type="entry name" value="Nucleotide cyclase"/>
    <property type="match status" value="1"/>
</dbReference>
<feature type="domain" description="PAS" evidence="2">
    <location>
        <begin position="283"/>
        <end position="329"/>
    </location>
</feature>
<dbReference type="PANTHER" id="PTHR44757">
    <property type="entry name" value="DIGUANYLATE CYCLASE DGCP"/>
    <property type="match status" value="1"/>
</dbReference>
<dbReference type="InterPro" id="IPR043128">
    <property type="entry name" value="Rev_trsase/Diguanyl_cyclase"/>
</dbReference>
<dbReference type="NCBIfam" id="TIGR00254">
    <property type="entry name" value="GGDEF"/>
    <property type="match status" value="1"/>
</dbReference>
<dbReference type="Pfam" id="PF00990">
    <property type="entry name" value="GGDEF"/>
    <property type="match status" value="1"/>
</dbReference>
<dbReference type="CDD" id="cd06225">
    <property type="entry name" value="HAMP"/>
    <property type="match status" value="1"/>
</dbReference>
<dbReference type="CDD" id="cd01948">
    <property type="entry name" value="EAL"/>
    <property type="match status" value="1"/>
</dbReference>
<dbReference type="InterPro" id="IPR000700">
    <property type="entry name" value="PAS-assoc_C"/>
</dbReference>
<dbReference type="Gene3D" id="3.30.450.20">
    <property type="entry name" value="PAS domain"/>
    <property type="match status" value="1"/>
</dbReference>
<dbReference type="GO" id="GO:0003824">
    <property type="term" value="F:catalytic activity"/>
    <property type="evidence" value="ECO:0007669"/>
    <property type="project" value="UniProtKB-ARBA"/>
</dbReference>
<keyword evidence="1" id="KW-0472">Membrane</keyword>
<feature type="domain" description="GGDEF" evidence="6">
    <location>
        <begin position="440"/>
        <end position="574"/>
    </location>
</feature>
<dbReference type="InterPro" id="IPR052155">
    <property type="entry name" value="Biofilm_reg_signaling"/>
</dbReference>
<dbReference type="NCBIfam" id="TIGR00229">
    <property type="entry name" value="sensory_box"/>
    <property type="match status" value="1"/>
</dbReference>
<dbReference type="InterPro" id="IPR001633">
    <property type="entry name" value="EAL_dom"/>
</dbReference>
<proteinExistence type="predicted"/>
<organism evidence="7">
    <name type="scientific">Candidatus Nitricoxidivorans perseverans</name>
    <dbReference type="NCBI Taxonomy" id="2975601"/>
    <lineage>
        <taxon>Bacteria</taxon>
        <taxon>Pseudomonadati</taxon>
        <taxon>Pseudomonadota</taxon>
        <taxon>Betaproteobacteria</taxon>
        <taxon>Nitrosomonadales</taxon>
        <taxon>Sterolibacteriaceae</taxon>
        <taxon>Candidatus Nitricoxidivorans</taxon>
    </lineage>
</organism>
<dbReference type="Pfam" id="PF13682">
    <property type="entry name" value="CZB"/>
    <property type="match status" value="1"/>
</dbReference>
<feature type="transmembrane region" description="Helical" evidence="1">
    <location>
        <begin position="212"/>
        <end position="233"/>
    </location>
</feature>
<dbReference type="InterPro" id="IPR035919">
    <property type="entry name" value="EAL_sf"/>
</dbReference>
<dbReference type="InterPro" id="IPR001610">
    <property type="entry name" value="PAC"/>
</dbReference>
<dbReference type="InterPro" id="IPR003660">
    <property type="entry name" value="HAMP_dom"/>
</dbReference>
<dbReference type="InterPro" id="IPR000014">
    <property type="entry name" value="PAS"/>
</dbReference>
<dbReference type="FunFam" id="3.30.70.270:FF:000001">
    <property type="entry name" value="Diguanylate cyclase domain protein"/>
    <property type="match status" value="1"/>
</dbReference>
<dbReference type="SUPFAM" id="SSF141868">
    <property type="entry name" value="EAL domain-like"/>
    <property type="match status" value="1"/>
</dbReference>
<feature type="domain" description="HAMP" evidence="5">
    <location>
        <begin position="230"/>
        <end position="282"/>
    </location>
</feature>
<evidence type="ECO:0000313" key="7">
    <source>
        <dbReference type="EMBL" id="WIM05624.1"/>
    </source>
</evidence>
<evidence type="ECO:0000259" key="6">
    <source>
        <dbReference type="PROSITE" id="PS50887"/>
    </source>
</evidence>
<dbReference type="Pfam" id="PF11845">
    <property type="entry name" value="Tll0287-like"/>
    <property type="match status" value="1"/>
</dbReference>
<dbReference type="SMART" id="SM00304">
    <property type="entry name" value="HAMP"/>
    <property type="match status" value="1"/>
</dbReference>
<dbReference type="AlphaFoldDB" id="A0AA49IYG8"/>
<dbReference type="InterPro" id="IPR035965">
    <property type="entry name" value="PAS-like_dom_sf"/>
</dbReference>
<dbReference type="Gene3D" id="3.20.20.450">
    <property type="entry name" value="EAL domain"/>
    <property type="match status" value="1"/>
</dbReference>
<dbReference type="InterPro" id="IPR029787">
    <property type="entry name" value="Nucleotide_cyclase"/>
</dbReference>
<keyword evidence="1" id="KW-0812">Transmembrane</keyword>
<evidence type="ECO:0000256" key="1">
    <source>
        <dbReference type="SAM" id="Phobius"/>
    </source>
</evidence>
<dbReference type="SMART" id="SM00086">
    <property type="entry name" value="PAC"/>
    <property type="match status" value="1"/>
</dbReference>
<accession>A0AA49IYG8</accession>
<dbReference type="GO" id="GO:0016020">
    <property type="term" value="C:membrane"/>
    <property type="evidence" value="ECO:0007669"/>
    <property type="project" value="InterPro"/>
</dbReference>
<dbReference type="KEGG" id="npv:OHM77_13250"/>
<dbReference type="EMBL" id="CP107246">
    <property type="protein sequence ID" value="WIM05624.1"/>
    <property type="molecule type" value="Genomic_DNA"/>
</dbReference>
<dbReference type="GO" id="GO:0007165">
    <property type="term" value="P:signal transduction"/>
    <property type="evidence" value="ECO:0007669"/>
    <property type="project" value="InterPro"/>
</dbReference>
<dbReference type="PROSITE" id="PS50887">
    <property type="entry name" value="GGDEF"/>
    <property type="match status" value="1"/>
</dbReference>
<dbReference type="PROSITE" id="PS50113">
    <property type="entry name" value="PAC"/>
    <property type="match status" value="1"/>
</dbReference>
<dbReference type="InterPro" id="IPR025991">
    <property type="entry name" value="Chemoreceptor_zinc-bind_dom"/>
</dbReference>
<dbReference type="CDD" id="cd01949">
    <property type="entry name" value="GGDEF"/>
    <property type="match status" value="1"/>
</dbReference>
<dbReference type="PANTHER" id="PTHR44757:SF2">
    <property type="entry name" value="BIOFILM ARCHITECTURE MAINTENANCE PROTEIN MBAA"/>
    <property type="match status" value="1"/>
</dbReference>
<dbReference type="PROSITE" id="PS50883">
    <property type="entry name" value="EAL"/>
    <property type="match status" value="1"/>
</dbReference>
<evidence type="ECO:0000259" key="4">
    <source>
        <dbReference type="PROSITE" id="PS50883"/>
    </source>
</evidence>
<dbReference type="Pfam" id="PF13426">
    <property type="entry name" value="PAS_9"/>
    <property type="match status" value="1"/>
</dbReference>
<protein>
    <submittedName>
        <fullName evidence="7">EAL domain-containing protein</fullName>
    </submittedName>
</protein>
<name>A0AA49IYG8_9PROT</name>
<evidence type="ECO:0000259" key="3">
    <source>
        <dbReference type="PROSITE" id="PS50113"/>
    </source>
</evidence>
<keyword evidence="1" id="KW-1133">Transmembrane helix</keyword>
<dbReference type="PROSITE" id="PS50112">
    <property type="entry name" value="PAS"/>
    <property type="match status" value="1"/>
</dbReference>
<feature type="transmembrane region" description="Helical" evidence="1">
    <location>
        <begin position="7"/>
        <end position="27"/>
    </location>
</feature>
<dbReference type="Pfam" id="PF00563">
    <property type="entry name" value="EAL"/>
    <property type="match status" value="1"/>
</dbReference>
<feature type="domain" description="EAL" evidence="4">
    <location>
        <begin position="583"/>
        <end position="837"/>
    </location>
</feature>
<dbReference type="InterPro" id="IPR021796">
    <property type="entry name" value="Tll0287-like_dom"/>
</dbReference>
<sequence>MRLVYKIWLGIGIALLAAIAVMAGFGYPSARQNVEAALLEEVRSLHNALMAMRRTYLNQFLSSGLPLDDRTVGFLPPHAMSRIAHDFQSFDHRGIRFNNVSDRPRNPGNQADAVEMEAIRHFRARPDDKEYLAFYKDAAGARHLHYATPIWIEPYCLHCHGKREDAPPTMREFDDKAWDYKLGELRGIISIKLPTRATESRILGTWWREQSIHMGVIALALLVGGGMMHWLVVRRLVRFRQGAKRLAAGEYGYRVPEQGADETTELAHSLNEMARTIQQGRESMRLAASVFGNARDGILITDPSGAILDANRAFTDITGWQREEVLGKNPSMFRSGRHDDAFYAGMWRAIREDSHWIGEIWNKRKNGEIYPERLSIAAVHDDTGEITHYIGVFSDISVVKRQEQQLEYIAQHDALTGVPNRVLLADRMRQAIAQARRSGEFLAVGYLDLDGFKPINDTYGHKAGDRLLVEMARRMTQTLRGADTVARLGGDEFVFLLQGLRDRDECKATLDRLLAAIARPLLLNEGVVVELSASIGLTLHPDDDGDPDTLLRHADQAMYGAKQAGRNRYHFYDLEGDQKSRLHRENRDRIRQALDNGEFELHYQPEVDMHTGEVVGAEALIRWHHPERGLVMPGEFLPVIENTELDTALGEWVLETALRQMEAWHAAGIHLVVGINISAHHIQRPEFLERMKALLARHPDVPPDRLQIEILETAALEDLSRVSELIRTCKKLGSNFALDDFGTGYSSLTYLKRLPVQVLKIDQSFVHDMLRDPDDLAIVEGVIALAETFGREVIAEGVDSLESGLLLLQLGCTVAQGYGIARPMPGADLPAWVESWRPPGAWSKENFRRWHREDFSLLLAEYNHREWIDNLVSRVEGIPGKNNPLLLDPESCRFGRWYHGSGRVRYGKLPEFAVLDPIHQHVHELGHELLALLRTNRGDEARRRLTELFALRDEMLEKLHALQRRIVPGN</sequence>
<dbReference type="Gene3D" id="6.10.340.10">
    <property type="match status" value="1"/>
</dbReference>